<reference evidence="14" key="1">
    <citation type="submission" date="2012-04" db="EMBL/GenBank/DDBJ databases">
        <title>The Genome Sequence of Loa loa.</title>
        <authorList>
            <consortium name="The Broad Institute Genome Sequencing Platform"/>
            <consortium name="Broad Institute Genome Sequencing Center for Infectious Disease"/>
            <person name="Nutman T.B."/>
            <person name="Fink D.L."/>
            <person name="Russ C."/>
            <person name="Young S."/>
            <person name="Zeng Q."/>
            <person name="Gargeya S."/>
            <person name="Alvarado L."/>
            <person name="Berlin A."/>
            <person name="Chapman S.B."/>
            <person name="Chen Z."/>
            <person name="Freedman E."/>
            <person name="Gellesch M."/>
            <person name="Goldberg J."/>
            <person name="Griggs A."/>
            <person name="Gujja S."/>
            <person name="Heilman E.R."/>
            <person name="Heiman D."/>
            <person name="Howarth C."/>
            <person name="Mehta T."/>
            <person name="Neiman D."/>
            <person name="Pearson M."/>
            <person name="Roberts A."/>
            <person name="Saif S."/>
            <person name="Shea T."/>
            <person name="Shenoy N."/>
            <person name="Sisk P."/>
            <person name="Stolte C."/>
            <person name="Sykes S."/>
            <person name="White J."/>
            <person name="Yandava C."/>
            <person name="Haas B."/>
            <person name="Henn M.R."/>
            <person name="Nusbaum C."/>
            <person name="Birren B."/>
        </authorList>
    </citation>
    <scope>NUCLEOTIDE SEQUENCE [LARGE SCALE GENOMIC DNA]</scope>
</reference>
<feature type="region of interest" description="Disordered" evidence="12">
    <location>
        <begin position="210"/>
        <end position="232"/>
    </location>
</feature>
<dbReference type="CDD" id="cd12872">
    <property type="entry name" value="SPRY_Ash2"/>
    <property type="match status" value="1"/>
</dbReference>
<sequence length="939" mass="106014">MRQRSTRKGATKPAPSTVCYCDGKREVGTLELYCAVCRKWFHGRCLKDLTDFYGLPFMVCYVFNCADCSPTKKETWTPKQANFAHMCVTVLANLTHNARTKRASTGNESDDNDQELIFLNLENEIIPYFNAQWENLTSMSRRVKNTWHQTLQKSLTKETELFESSDDGQIFALRELDLSSIGPGHEALKQIGRSKPLVSSLARDLSKENFDRSDDLADGPKTRGSSKRRYVDPPNTFKKAKLTADYASTRIIGISAPIDFPFNREGYRYYLVEKDLIVPNRDIFELEESTYNKPIPAHIYRVVVHPLVTLSPNDRAYQLKLSEDRLSVSGFEGYSVARATHSVSHGTWYFEVVFTAQPPGSHIRIGWSQALAPIQACVGYTQLSYAWRSHKGTIFHQAKGRHYSDGGFKEGDVLGCLISLPPCPADREYDFTSVENLPSSSIYLPPSYKNLPLINFKHNYFYEEKDDVSAALKSLKPAPGSWIEFYRNGKSCGIAFTDIYAGFYYPAVSLFQGATVRCNFGPSFRYPVPPGARGMCERVGEMYIEQTLADILYLVENEEELTEEAAKCTRNQCYRNMDNGGCKSDVHIAEISVLKKSSPMPTDSTIIKGYDFNEGINYDTLLDCYMSTGFQASHFAQAVQQINTMLTVREEQFEGDHTLPYPEGKQKRACTIFLGYTSNLVTSGVRESIRYLVEHDLVDCIVTSAGGVEEDLIKCLAPSYLGAFDLDGKTLRHNGLNRAGNIIIPNDNYCQFEEWLMPILDNCELEQKNNHFSWTPSKLIDRLGAEINDKRSICYWAHRNRIPIFSPALTDGSIGDMLYFHSFRNGGIKLDIVEDLRHINTMAVRSYRTGVILLGGGVMKHHINNANLMRNGSDYTVYVNTGQEYDGSDSGARPDEAVSWGKIRSECRPVKIYADATLVFPLLVAKTFARHVQKKQLKL</sequence>
<dbReference type="InterPro" id="IPR001870">
    <property type="entry name" value="B30.2/SPRY"/>
</dbReference>
<name>A0A1I7W279_LOALO</name>
<keyword evidence="6" id="KW-0808">Transferase</keyword>
<dbReference type="Gene3D" id="3.40.910.10">
    <property type="entry name" value="Deoxyhypusine synthase"/>
    <property type="match status" value="1"/>
</dbReference>
<keyword evidence="7" id="KW-0479">Metal-binding</keyword>
<dbReference type="InterPro" id="IPR053835">
    <property type="entry name" value="ASH2L-like_WH"/>
</dbReference>
<evidence type="ECO:0000259" key="13">
    <source>
        <dbReference type="PROSITE" id="PS50188"/>
    </source>
</evidence>
<feature type="compositionally biased region" description="Basic and acidic residues" evidence="12">
    <location>
        <begin position="210"/>
        <end position="221"/>
    </location>
</feature>
<evidence type="ECO:0000256" key="5">
    <source>
        <dbReference type="ARBA" id="ARBA00012683"/>
    </source>
</evidence>
<comment type="catalytic activity">
    <reaction evidence="1">
        <text>[eIF5A protein]-L-lysine + spermidine = [eIF5A protein]-deoxyhypusine + propane-1,3-diamine</text>
        <dbReference type="Rhea" id="RHEA:33299"/>
        <dbReference type="Rhea" id="RHEA-COMP:10143"/>
        <dbReference type="Rhea" id="RHEA-COMP:10144"/>
        <dbReference type="ChEBI" id="CHEBI:29969"/>
        <dbReference type="ChEBI" id="CHEBI:57484"/>
        <dbReference type="ChEBI" id="CHEBI:57834"/>
        <dbReference type="ChEBI" id="CHEBI:82657"/>
        <dbReference type="EC" id="2.5.1.46"/>
    </reaction>
</comment>
<dbReference type="Proteomes" id="UP000095285">
    <property type="component" value="Unassembled WGS sequence"/>
</dbReference>
<dbReference type="GO" id="GO:0008270">
    <property type="term" value="F:zinc ion binding"/>
    <property type="evidence" value="ECO:0007669"/>
    <property type="project" value="UniProtKB-KW"/>
</dbReference>
<dbReference type="InterPro" id="IPR013320">
    <property type="entry name" value="ConA-like_dom_sf"/>
</dbReference>
<protein>
    <recommendedName>
        <fullName evidence="5">deoxyhypusine synthase</fullName>
        <ecNumber evidence="5">2.5.1.46</ecNumber>
    </recommendedName>
</protein>
<dbReference type="SUPFAM" id="SSF57903">
    <property type="entry name" value="FYVE/PHD zinc finger"/>
    <property type="match status" value="1"/>
</dbReference>
<dbReference type="InterPro" id="IPR011011">
    <property type="entry name" value="Znf_FYVE_PHD"/>
</dbReference>
<dbReference type="GO" id="GO:0005737">
    <property type="term" value="C:cytoplasm"/>
    <property type="evidence" value="ECO:0007669"/>
    <property type="project" value="TreeGrafter"/>
</dbReference>
<evidence type="ECO:0000256" key="9">
    <source>
        <dbReference type="ARBA" id="ARBA00022833"/>
    </source>
</evidence>
<dbReference type="WBParaSite" id="EN70_8866">
    <property type="protein sequence ID" value="EN70_8866"/>
    <property type="gene ID" value="EN70_8866"/>
</dbReference>
<dbReference type="GO" id="GO:0034038">
    <property type="term" value="F:deoxyhypusine synthase activity"/>
    <property type="evidence" value="ECO:0007669"/>
    <property type="project" value="UniProtKB-EC"/>
</dbReference>
<comment type="pathway">
    <text evidence="3">Protein modification; eIF5A hypusination.</text>
</comment>
<organism evidence="14 15">
    <name type="scientific">Loa loa</name>
    <name type="common">Eye worm</name>
    <name type="synonym">Filaria loa</name>
    <dbReference type="NCBI Taxonomy" id="7209"/>
    <lineage>
        <taxon>Eukaryota</taxon>
        <taxon>Metazoa</taxon>
        <taxon>Ecdysozoa</taxon>
        <taxon>Nematoda</taxon>
        <taxon>Chromadorea</taxon>
        <taxon>Rhabditida</taxon>
        <taxon>Spirurina</taxon>
        <taxon>Spiruromorpha</taxon>
        <taxon>Filarioidea</taxon>
        <taxon>Onchocercidae</taxon>
        <taxon>Loa</taxon>
    </lineage>
</organism>
<dbReference type="eggNOG" id="KOG2626">
    <property type="taxonomic scope" value="Eukaryota"/>
</dbReference>
<evidence type="ECO:0000256" key="4">
    <source>
        <dbReference type="ARBA" id="ARBA00009892"/>
    </source>
</evidence>
<keyword evidence="14" id="KW-1185">Reference proteome</keyword>
<proteinExistence type="inferred from homology"/>
<dbReference type="FunFam" id="3.40.910.10:FF:000001">
    <property type="entry name" value="Probable deoxyhypusine synthase"/>
    <property type="match status" value="1"/>
</dbReference>
<dbReference type="InterPro" id="IPR003877">
    <property type="entry name" value="SPRY_dom"/>
</dbReference>
<dbReference type="PANTHER" id="PTHR11703:SF0">
    <property type="entry name" value="DEOXYHYPUSINE SYNTHASE"/>
    <property type="match status" value="1"/>
</dbReference>
<evidence type="ECO:0000256" key="10">
    <source>
        <dbReference type="ARBA" id="ARBA00023027"/>
    </source>
</evidence>
<keyword evidence="8" id="KW-0863">Zinc-finger</keyword>
<evidence type="ECO:0000256" key="7">
    <source>
        <dbReference type="ARBA" id="ARBA00022723"/>
    </source>
</evidence>
<feature type="domain" description="B30.2/SPRY" evidence="13">
    <location>
        <begin position="287"/>
        <end position="475"/>
    </location>
</feature>
<keyword evidence="10" id="KW-0520">NAD</keyword>
<evidence type="ECO:0000256" key="12">
    <source>
        <dbReference type="SAM" id="MobiDB-lite"/>
    </source>
</evidence>
<dbReference type="Pfam" id="PF01916">
    <property type="entry name" value="DS"/>
    <property type="match status" value="1"/>
</dbReference>
<keyword evidence="9" id="KW-0862">Zinc</keyword>
<evidence type="ECO:0000313" key="15">
    <source>
        <dbReference type="WBParaSite" id="EN70_8866"/>
    </source>
</evidence>
<keyword evidence="11" id="KW-0386">Hypusine biosynthesis</keyword>
<dbReference type="PROSITE" id="PS01359">
    <property type="entry name" value="ZF_PHD_1"/>
    <property type="match status" value="1"/>
</dbReference>
<dbReference type="PROSITE" id="PS50188">
    <property type="entry name" value="B302_SPRY"/>
    <property type="match status" value="1"/>
</dbReference>
<comment type="cofactor">
    <cofactor evidence="2">
        <name>NAD(+)</name>
        <dbReference type="ChEBI" id="CHEBI:57540"/>
    </cofactor>
</comment>
<dbReference type="GO" id="GO:0005634">
    <property type="term" value="C:nucleus"/>
    <property type="evidence" value="ECO:0007669"/>
    <property type="project" value="UniProtKB-ARBA"/>
</dbReference>
<dbReference type="SMART" id="SM00449">
    <property type="entry name" value="SPRY"/>
    <property type="match status" value="1"/>
</dbReference>
<dbReference type="InterPro" id="IPR029035">
    <property type="entry name" value="DHS-like_NAD/FAD-binding_dom"/>
</dbReference>
<dbReference type="Pfam" id="PF21198">
    <property type="entry name" value="ASH2L-like_WH"/>
    <property type="match status" value="1"/>
</dbReference>
<evidence type="ECO:0000313" key="14">
    <source>
        <dbReference type="Proteomes" id="UP000095285"/>
    </source>
</evidence>
<dbReference type="InterPro" id="IPR036982">
    <property type="entry name" value="Deoxyhypusine_synthase_sf"/>
</dbReference>
<evidence type="ECO:0000256" key="2">
    <source>
        <dbReference type="ARBA" id="ARBA00001911"/>
    </source>
</evidence>
<dbReference type="SUPFAM" id="SSF49899">
    <property type="entry name" value="Concanavalin A-like lectins/glucanases"/>
    <property type="match status" value="1"/>
</dbReference>
<dbReference type="STRING" id="7209.A0A1I7W279"/>
<evidence type="ECO:0000256" key="3">
    <source>
        <dbReference type="ARBA" id="ARBA00005041"/>
    </source>
</evidence>
<dbReference type="InterPro" id="IPR043136">
    <property type="entry name" value="B30.2/SPRY_sf"/>
</dbReference>
<dbReference type="InterPro" id="IPR019786">
    <property type="entry name" value="Zinc_finger_PHD-type_CS"/>
</dbReference>
<dbReference type="EC" id="2.5.1.46" evidence="5"/>
<evidence type="ECO:0000256" key="1">
    <source>
        <dbReference type="ARBA" id="ARBA00000952"/>
    </source>
</evidence>
<dbReference type="NCBIfam" id="TIGR00321">
    <property type="entry name" value="dhys"/>
    <property type="match status" value="1"/>
</dbReference>
<evidence type="ECO:0000256" key="11">
    <source>
        <dbReference type="ARBA" id="ARBA00023256"/>
    </source>
</evidence>
<dbReference type="SUPFAM" id="SSF52467">
    <property type="entry name" value="DHS-like NAD/FAD-binding domain"/>
    <property type="match status" value="1"/>
</dbReference>
<dbReference type="Gene3D" id="2.60.120.920">
    <property type="match status" value="1"/>
</dbReference>
<reference evidence="15" key="2">
    <citation type="submission" date="2016-11" db="UniProtKB">
        <authorList>
            <consortium name="WormBaseParasite"/>
        </authorList>
    </citation>
    <scope>IDENTIFICATION</scope>
</reference>
<dbReference type="PANTHER" id="PTHR11703">
    <property type="entry name" value="DEOXYHYPUSINE SYNTHASE"/>
    <property type="match status" value="1"/>
</dbReference>
<evidence type="ECO:0000256" key="6">
    <source>
        <dbReference type="ARBA" id="ARBA00022679"/>
    </source>
</evidence>
<evidence type="ECO:0000256" key="8">
    <source>
        <dbReference type="ARBA" id="ARBA00022771"/>
    </source>
</evidence>
<dbReference type="Pfam" id="PF21257">
    <property type="entry name" value="PHD_ash2p_like"/>
    <property type="match status" value="1"/>
</dbReference>
<dbReference type="InterPro" id="IPR002773">
    <property type="entry name" value="Deoxyhypusine_synthase"/>
</dbReference>
<dbReference type="Pfam" id="PF00622">
    <property type="entry name" value="SPRY"/>
    <property type="match status" value="1"/>
</dbReference>
<accession>A0A1I7W279</accession>
<comment type="similarity">
    <text evidence="4">Belongs to the deoxyhypusine synthase family.</text>
</comment>
<dbReference type="AlphaFoldDB" id="A0A1I7W279"/>
<dbReference type="Gene3D" id="3.90.980.20">
    <property type="match status" value="1"/>
</dbReference>
<dbReference type="InterPro" id="IPR049455">
    <property type="entry name" value="ASH2-like_PHD"/>
</dbReference>